<gene>
    <name evidence="1" type="ORF">GMARGA_LOCUS27119</name>
</gene>
<dbReference type="EMBL" id="CAJVQB010032715">
    <property type="protein sequence ID" value="CAG8818703.1"/>
    <property type="molecule type" value="Genomic_DNA"/>
</dbReference>
<dbReference type="Proteomes" id="UP000789901">
    <property type="component" value="Unassembled WGS sequence"/>
</dbReference>
<accession>A0ABN7W676</accession>
<sequence>MIHDQWPAIVEIHFTSLGKALDPYSLEWMPKALEYDFYLVSKVEGNSDEGFNYFQDGSEVGTVSPNE</sequence>
<comment type="caution">
    <text evidence="1">The sequence shown here is derived from an EMBL/GenBank/DDBJ whole genome shotgun (WGS) entry which is preliminary data.</text>
</comment>
<reference evidence="1 2" key="1">
    <citation type="submission" date="2021-06" db="EMBL/GenBank/DDBJ databases">
        <authorList>
            <person name="Kallberg Y."/>
            <person name="Tangrot J."/>
            <person name="Rosling A."/>
        </authorList>
    </citation>
    <scope>NUCLEOTIDE SEQUENCE [LARGE SCALE GENOMIC DNA]</scope>
    <source>
        <strain evidence="1 2">120-4 pot B 10/14</strain>
    </source>
</reference>
<name>A0ABN7W676_GIGMA</name>
<organism evidence="1 2">
    <name type="scientific">Gigaspora margarita</name>
    <dbReference type="NCBI Taxonomy" id="4874"/>
    <lineage>
        <taxon>Eukaryota</taxon>
        <taxon>Fungi</taxon>
        <taxon>Fungi incertae sedis</taxon>
        <taxon>Mucoromycota</taxon>
        <taxon>Glomeromycotina</taxon>
        <taxon>Glomeromycetes</taxon>
        <taxon>Diversisporales</taxon>
        <taxon>Gigasporaceae</taxon>
        <taxon>Gigaspora</taxon>
    </lineage>
</organism>
<proteinExistence type="predicted"/>
<keyword evidence="2" id="KW-1185">Reference proteome</keyword>
<evidence type="ECO:0000313" key="2">
    <source>
        <dbReference type="Proteomes" id="UP000789901"/>
    </source>
</evidence>
<evidence type="ECO:0000313" key="1">
    <source>
        <dbReference type="EMBL" id="CAG8818703.1"/>
    </source>
</evidence>
<protein>
    <submittedName>
        <fullName evidence="1">8672_t:CDS:1</fullName>
    </submittedName>
</protein>